<gene>
    <name evidence="1" type="ORF">FW778_13250</name>
</gene>
<dbReference type="EMBL" id="VYQF01000003">
    <property type="protein sequence ID" value="KAA9038522.1"/>
    <property type="molecule type" value="Genomic_DNA"/>
</dbReference>
<evidence type="ECO:0000313" key="1">
    <source>
        <dbReference type="EMBL" id="KAA9038522.1"/>
    </source>
</evidence>
<dbReference type="PROSITE" id="PS51257">
    <property type="entry name" value="PROKAR_LIPOPROTEIN"/>
    <property type="match status" value="1"/>
</dbReference>
<sequence length="333" mass="36539">MKHPQLLFAAFISTSIFFSGCNAQSKSQNSFKLSATILLPSVSGRIDHLSFDNKHQIVFIAALGNNTLEAVDIKSKKVIRTIKNLKEPQGVVFIPESNSLFIANGGNGECDVYNAENFQKTVTVKLSGDADNVRYDAADKKIYVGFGDGGIAIIDATIFKVITEIKLSGHPESFQVDKTSKKIFVNVPDQEQIEVIDLETNSVINKWKMTEAKANFSMALDAINHRLFVGCRRSPILLIIDTQTGQTISSFSINSDVDDIFYNTVKKEIYLSCGAGYIDVFKQINANSYVANGKVSTHSGARTSLFIPELNQLIVASPSGFNRSASLSIYDIK</sequence>
<dbReference type="PANTHER" id="PTHR47197">
    <property type="entry name" value="PROTEIN NIRF"/>
    <property type="match status" value="1"/>
</dbReference>
<dbReference type="PANTHER" id="PTHR47197:SF3">
    <property type="entry name" value="DIHYDRO-HEME D1 DEHYDROGENASE"/>
    <property type="match status" value="1"/>
</dbReference>
<proteinExistence type="predicted"/>
<protein>
    <submittedName>
        <fullName evidence="1">YncE family protein</fullName>
    </submittedName>
</protein>
<dbReference type="InterPro" id="IPR011048">
    <property type="entry name" value="Haem_d1_sf"/>
</dbReference>
<keyword evidence="2" id="KW-1185">Reference proteome</keyword>
<dbReference type="Gene3D" id="2.130.10.10">
    <property type="entry name" value="YVTN repeat-like/Quinoprotein amine dehydrogenase"/>
    <property type="match status" value="1"/>
</dbReference>
<organism evidence="1 2">
    <name type="scientific">Ginsengibacter hankyongi</name>
    <dbReference type="NCBI Taxonomy" id="2607284"/>
    <lineage>
        <taxon>Bacteria</taxon>
        <taxon>Pseudomonadati</taxon>
        <taxon>Bacteroidota</taxon>
        <taxon>Chitinophagia</taxon>
        <taxon>Chitinophagales</taxon>
        <taxon>Chitinophagaceae</taxon>
        <taxon>Ginsengibacter</taxon>
    </lineage>
</organism>
<dbReference type="InterPro" id="IPR051200">
    <property type="entry name" value="Host-pathogen_enzymatic-act"/>
</dbReference>
<reference evidence="1 2" key="1">
    <citation type="submission" date="2019-09" db="EMBL/GenBank/DDBJ databases">
        <title>Draft genome sequence of Ginsengibacter sp. BR5-29.</title>
        <authorList>
            <person name="Im W.-T."/>
        </authorList>
    </citation>
    <scope>NUCLEOTIDE SEQUENCE [LARGE SCALE GENOMIC DNA]</scope>
    <source>
        <strain evidence="1 2">BR5-29</strain>
    </source>
</reference>
<dbReference type="InterPro" id="IPR015943">
    <property type="entry name" value="WD40/YVTN_repeat-like_dom_sf"/>
</dbReference>
<dbReference type="Proteomes" id="UP000326903">
    <property type="component" value="Unassembled WGS sequence"/>
</dbReference>
<comment type="caution">
    <text evidence="1">The sequence shown here is derived from an EMBL/GenBank/DDBJ whole genome shotgun (WGS) entry which is preliminary data.</text>
</comment>
<name>A0A5J5IF87_9BACT</name>
<dbReference type="AlphaFoldDB" id="A0A5J5IF87"/>
<accession>A0A5J5IF87</accession>
<evidence type="ECO:0000313" key="2">
    <source>
        <dbReference type="Proteomes" id="UP000326903"/>
    </source>
</evidence>
<dbReference type="RefSeq" id="WP_150415242.1">
    <property type="nucleotide sequence ID" value="NZ_VYQF01000003.1"/>
</dbReference>
<dbReference type="SUPFAM" id="SSF51004">
    <property type="entry name" value="C-terminal (heme d1) domain of cytochrome cd1-nitrite reductase"/>
    <property type="match status" value="1"/>
</dbReference>